<dbReference type="OrthoDB" id="288590at2759"/>
<comment type="similarity">
    <text evidence="1 2">Belongs to the iron/ascorbate-dependent oxidoreductase family.</text>
</comment>
<evidence type="ECO:0000313" key="5">
    <source>
        <dbReference type="Proteomes" id="UP000001798"/>
    </source>
</evidence>
<reference evidence="4 5" key="1">
    <citation type="journal article" date="2011" name="PLoS Genet.">
        <title>Genomic analysis of the necrotrophic fungal pathogens Sclerotinia sclerotiorum and Botrytis cinerea.</title>
        <authorList>
            <person name="Amselem J."/>
            <person name="Cuomo C.A."/>
            <person name="van Kan J.A."/>
            <person name="Viaud M."/>
            <person name="Benito E.P."/>
            <person name="Couloux A."/>
            <person name="Coutinho P.M."/>
            <person name="de Vries R.P."/>
            <person name="Dyer P.S."/>
            <person name="Fillinger S."/>
            <person name="Fournier E."/>
            <person name="Gout L."/>
            <person name="Hahn M."/>
            <person name="Kohn L."/>
            <person name="Lapalu N."/>
            <person name="Plummer K.M."/>
            <person name="Pradier J.M."/>
            <person name="Quevillon E."/>
            <person name="Sharon A."/>
            <person name="Simon A."/>
            <person name="ten Have A."/>
            <person name="Tudzynski B."/>
            <person name="Tudzynski P."/>
            <person name="Wincker P."/>
            <person name="Andrew M."/>
            <person name="Anthouard V."/>
            <person name="Beever R.E."/>
            <person name="Beffa R."/>
            <person name="Benoit I."/>
            <person name="Bouzid O."/>
            <person name="Brault B."/>
            <person name="Chen Z."/>
            <person name="Choquer M."/>
            <person name="Collemare J."/>
            <person name="Cotton P."/>
            <person name="Danchin E.G."/>
            <person name="Da Silva C."/>
            <person name="Gautier A."/>
            <person name="Giraud C."/>
            <person name="Giraud T."/>
            <person name="Gonzalez C."/>
            <person name="Grossetete S."/>
            <person name="Guldener U."/>
            <person name="Henrissat B."/>
            <person name="Howlett B.J."/>
            <person name="Kodira C."/>
            <person name="Kretschmer M."/>
            <person name="Lappartient A."/>
            <person name="Leroch M."/>
            <person name="Levis C."/>
            <person name="Mauceli E."/>
            <person name="Neuveglise C."/>
            <person name="Oeser B."/>
            <person name="Pearson M."/>
            <person name="Poulain J."/>
            <person name="Poussereau N."/>
            <person name="Quesneville H."/>
            <person name="Rascle C."/>
            <person name="Schumacher J."/>
            <person name="Segurens B."/>
            <person name="Sexton A."/>
            <person name="Silva E."/>
            <person name="Sirven C."/>
            <person name="Soanes D.M."/>
            <person name="Talbot N.J."/>
            <person name="Templeton M."/>
            <person name="Yandava C."/>
            <person name="Yarden O."/>
            <person name="Zeng Q."/>
            <person name="Rollins J.A."/>
            <person name="Lebrun M.H."/>
            <person name="Dickman M."/>
        </authorList>
    </citation>
    <scope>NUCLEOTIDE SEQUENCE [LARGE SCALE GENOMIC DNA]</scope>
    <source>
        <strain evidence="4 5">B05.10</strain>
    </source>
</reference>
<proteinExistence type="inferred from homology"/>
<dbReference type="PRINTS" id="PR00682">
    <property type="entry name" value="IPNSYNTHASE"/>
</dbReference>
<dbReference type="Pfam" id="PF03171">
    <property type="entry name" value="2OG-FeII_Oxy"/>
    <property type="match status" value="1"/>
</dbReference>
<sequence>MFNTMAATTEPTADIATENTRRAAQEIQDYLQTRLADTSGPSSFRSLPIIDLTPSFSPSLADRQEVAKKINEACANVGFFYITGHGIPQHVCEQVFKLCERFFSELPQSSKDALHMKNSDQFRGYEPASYSSVNDFQTKETKEAFNWGYEYGLDPTGGDGKYVELDGTTAGGINQWPNEAEIPGFYQGIADYYGRILELCKHLFRLFALSLSLPEDYFDPLVTHPGGIARLIKYKPNANPKPLSASNEEEEVGLGAHSDYECFTLLLQDSTPGLEVLSPDGKWVAAEPVEGGIVVNVGDFLMRWTNGLYRSTIHRVVNRTAKIRYSVPLFFSINYDETVATLPSCVSDENPSKYPPITAGRYVLDRLAMTVPGKY</sequence>
<dbReference type="InterPro" id="IPR044861">
    <property type="entry name" value="IPNS-like_FE2OG_OXY"/>
</dbReference>
<dbReference type="GeneID" id="5436596"/>
<keyword evidence="2" id="KW-0560">Oxidoreductase</keyword>
<dbReference type="FunFam" id="2.60.120.330:FF:000047">
    <property type="entry name" value="Similar to oxidoreductase"/>
    <property type="match status" value="1"/>
</dbReference>
<keyword evidence="5" id="KW-1185">Reference proteome</keyword>
<dbReference type="PANTHER" id="PTHR47990">
    <property type="entry name" value="2-OXOGLUTARATE (2OG) AND FE(II)-DEPENDENT OXYGENASE SUPERFAMILY PROTEIN-RELATED"/>
    <property type="match status" value="1"/>
</dbReference>
<dbReference type="GO" id="GO:0044283">
    <property type="term" value="P:small molecule biosynthetic process"/>
    <property type="evidence" value="ECO:0007669"/>
    <property type="project" value="UniProtKB-ARBA"/>
</dbReference>
<reference evidence="4 5" key="2">
    <citation type="journal article" date="2012" name="Eukaryot. Cell">
        <title>Genome update of Botrytis cinerea strains B05.10 and T4.</title>
        <authorList>
            <person name="Staats M."/>
            <person name="van Kan J.A."/>
        </authorList>
    </citation>
    <scope>NUCLEOTIDE SEQUENCE [LARGE SCALE GENOMIC DNA]</scope>
    <source>
        <strain evidence="4 5">B05.10</strain>
    </source>
</reference>
<dbReference type="InterPro" id="IPR050231">
    <property type="entry name" value="Iron_ascorbate_oxido_reductase"/>
</dbReference>
<dbReference type="KEGG" id="bfu:BCIN_07g00310"/>
<dbReference type="SUPFAM" id="SSF51197">
    <property type="entry name" value="Clavaminate synthase-like"/>
    <property type="match status" value="1"/>
</dbReference>
<dbReference type="Proteomes" id="UP000001798">
    <property type="component" value="Chromosome 7"/>
</dbReference>
<dbReference type="InterPro" id="IPR027443">
    <property type="entry name" value="IPNS-like_sf"/>
</dbReference>
<keyword evidence="2" id="KW-0408">Iron</keyword>
<dbReference type="Gene3D" id="2.60.120.330">
    <property type="entry name" value="B-lactam Antibiotic, Isopenicillin N Synthase, Chain"/>
    <property type="match status" value="1"/>
</dbReference>
<dbReference type="EMBL" id="CP009811">
    <property type="protein sequence ID" value="ATZ51388.1"/>
    <property type="molecule type" value="Genomic_DNA"/>
</dbReference>
<evidence type="ECO:0000256" key="1">
    <source>
        <dbReference type="ARBA" id="ARBA00008056"/>
    </source>
</evidence>
<dbReference type="AlphaFoldDB" id="A0A384JLC7"/>
<dbReference type="VEuPathDB" id="FungiDB:Bcin07g00310"/>
<protein>
    <recommendedName>
        <fullName evidence="3">Fe2OG dioxygenase domain-containing protein</fullName>
    </recommendedName>
</protein>
<feature type="domain" description="Fe2OG dioxygenase" evidence="3">
    <location>
        <begin position="221"/>
        <end position="333"/>
    </location>
</feature>
<evidence type="ECO:0000259" key="3">
    <source>
        <dbReference type="PROSITE" id="PS51471"/>
    </source>
</evidence>
<dbReference type="GO" id="GO:0046872">
    <property type="term" value="F:metal ion binding"/>
    <property type="evidence" value="ECO:0007669"/>
    <property type="project" value="UniProtKB-KW"/>
</dbReference>
<gene>
    <name evidence="4" type="ORF">BCIN_07g00310</name>
</gene>
<dbReference type="InterPro" id="IPR026992">
    <property type="entry name" value="DIOX_N"/>
</dbReference>
<name>A0A384JLC7_BOTFB</name>
<keyword evidence="2" id="KW-0479">Metal-binding</keyword>
<evidence type="ECO:0000313" key="4">
    <source>
        <dbReference type="EMBL" id="ATZ51388.1"/>
    </source>
</evidence>
<accession>A0A384JLC7</accession>
<organism evidence="4 5">
    <name type="scientific">Botryotinia fuckeliana (strain B05.10)</name>
    <name type="common">Noble rot fungus</name>
    <name type="synonym">Botrytis cinerea</name>
    <dbReference type="NCBI Taxonomy" id="332648"/>
    <lineage>
        <taxon>Eukaryota</taxon>
        <taxon>Fungi</taxon>
        <taxon>Dikarya</taxon>
        <taxon>Ascomycota</taxon>
        <taxon>Pezizomycotina</taxon>
        <taxon>Leotiomycetes</taxon>
        <taxon>Helotiales</taxon>
        <taxon>Sclerotiniaceae</taxon>
        <taxon>Botrytis</taxon>
    </lineage>
</organism>
<evidence type="ECO:0000256" key="2">
    <source>
        <dbReference type="RuleBase" id="RU003682"/>
    </source>
</evidence>
<dbReference type="Pfam" id="PF14226">
    <property type="entry name" value="DIOX_N"/>
    <property type="match status" value="1"/>
</dbReference>
<reference evidence="4 5" key="3">
    <citation type="journal article" date="2017" name="Mol. Plant Pathol.">
        <title>A gapless genome sequence of the fungus Botrytis cinerea.</title>
        <authorList>
            <person name="Van Kan J.A."/>
            <person name="Stassen J.H."/>
            <person name="Mosbach A."/>
            <person name="Van Der Lee T.A."/>
            <person name="Faino L."/>
            <person name="Farmer A.D."/>
            <person name="Papasotiriou D.G."/>
            <person name="Zhou S."/>
            <person name="Seidl M.F."/>
            <person name="Cottam E."/>
            <person name="Edel D."/>
            <person name="Hahn M."/>
            <person name="Schwartz D.C."/>
            <person name="Dietrich R.A."/>
            <person name="Widdison S."/>
            <person name="Scalliet G."/>
        </authorList>
    </citation>
    <scope>NUCLEOTIDE SEQUENCE [LARGE SCALE GENOMIC DNA]</scope>
    <source>
        <strain evidence="4 5">B05.10</strain>
    </source>
</reference>
<dbReference type="RefSeq" id="XP_001556004.2">
    <property type="nucleotide sequence ID" value="XM_001555954.2"/>
</dbReference>
<dbReference type="InterPro" id="IPR005123">
    <property type="entry name" value="Oxoglu/Fe-dep_dioxygenase_dom"/>
</dbReference>
<dbReference type="GO" id="GO:0016491">
    <property type="term" value="F:oxidoreductase activity"/>
    <property type="evidence" value="ECO:0007669"/>
    <property type="project" value="UniProtKB-KW"/>
</dbReference>
<dbReference type="PROSITE" id="PS51471">
    <property type="entry name" value="FE2OG_OXY"/>
    <property type="match status" value="1"/>
</dbReference>